<dbReference type="CDD" id="cd01949">
    <property type="entry name" value="GGDEF"/>
    <property type="match status" value="1"/>
</dbReference>
<dbReference type="SUPFAM" id="SSF141868">
    <property type="entry name" value="EAL domain-like"/>
    <property type="match status" value="1"/>
</dbReference>
<keyword evidence="1" id="KW-0472">Membrane</keyword>
<dbReference type="InterPro" id="IPR035919">
    <property type="entry name" value="EAL_sf"/>
</dbReference>
<dbReference type="InterPro" id="IPR001633">
    <property type="entry name" value="EAL_dom"/>
</dbReference>
<proteinExistence type="predicted"/>
<dbReference type="Gene3D" id="3.20.20.450">
    <property type="entry name" value="EAL domain"/>
    <property type="match status" value="1"/>
</dbReference>
<keyword evidence="1" id="KW-1133">Transmembrane helix</keyword>
<dbReference type="GO" id="GO:0016020">
    <property type="term" value="C:membrane"/>
    <property type="evidence" value="ECO:0007669"/>
    <property type="project" value="UniProtKB-UniRule"/>
</dbReference>
<dbReference type="InterPro" id="IPR000160">
    <property type="entry name" value="GGDEF_dom"/>
</dbReference>
<dbReference type="STRING" id="1123029.SAMN02745172_01921"/>
<evidence type="ECO:0000259" key="3">
    <source>
        <dbReference type="PROSITE" id="PS50887"/>
    </source>
</evidence>
<feature type="transmembrane region" description="Helical" evidence="1">
    <location>
        <begin position="46"/>
        <end position="70"/>
    </location>
</feature>
<dbReference type="Pfam" id="PF03707">
    <property type="entry name" value="MHYT"/>
    <property type="match status" value="2"/>
</dbReference>
<feature type="transmembrane region" description="Helical" evidence="1">
    <location>
        <begin position="215"/>
        <end position="236"/>
    </location>
</feature>
<dbReference type="InterPro" id="IPR052155">
    <property type="entry name" value="Biofilm_reg_signaling"/>
</dbReference>
<sequence length="683" mass="73743">MSVAACIAYQHNIWLVFIAGLICSVGSWTTIKLFNRSLSAKGAQKMSWHVLTATAAGTTIWCTHFIAILGYDPGVPYGFDPVLTVVSLLVAFFGSALGFVVASDRNSTTAALVGGGIVGLGISVMHYSGILAYRVNGIVSWDVTYLVTSICLAVAFSALAAFIVVRGRLRNRALVGAGLLAFAILSLHFTGMTALRIAPLDIDNAATNPEAARTLALAVACVALMVVAAGFASYFIDGSTRAESVERLREAATHDGLTGLPNRSGFNERLDRELLAADAVGARVAFIAIDLDRFKEINDRRGHAAGDEVLKILGRRMMGVLRGGEVIGRMGGDEFAAFRRVESDEMLQAFLRRIETVLSKPMTLDDGEVVAGGSIGVAFYPDDATTRTTLASNADLAMYRAKGDVSRSICFYEPSMDDFVRTRRKLAAELREALEKGQLDLHYQVQTSVLTGEIRGYEALVRWRHPVRGLVPPSDFIPIAEESGLILPIGEWVLRTACATAATWSPPYKIAVNLSPIQFGTAGLPDLIRRTLRETGLDAERLELELTESTIFVDRERSLHMLREIKRLGVSIALDDFGTGYSSLDILRSFPFDKIKLDRSFMREVEDSPTARAIIRAILALGSSLKIPVLAEGIETDAQLALLRAEGCDEAQGYLLGRPAPLDSIVSGGQITLMPGDPLAQSA</sequence>
<evidence type="ECO:0000313" key="6">
    <source>
        <dbReference type="Proteomes" id="UP000186406"/>
    </source>
</evidence>
<feature type="transmembrane region" description="Helical" evidence="1">
    <location>
        <begin position="174"/>
        <end position="195"/>
    </location>
</feature>
<dbReference type="RefSeq" id="WP_073627923.1">
    <property type="nucleotide sequence ID" value="NZ_FRXO01000003.1"/>
</dbReference>
<dbReference type="SMART" id="SM00052">
    <property type="entry name" value="EAL"/>
    <property type="match status" value="1"/>
</dbReference>
<accession>A0A1M7ZJ68</accession>
<organism evidence="5 6">
    <name type="scientific">Pseudoxanthobacter soli DSM 19599</name>
    <dbReference type="NCBI Taxonomy" id="1123029"/>
    <lineage>
        <taxon>Bacteria</taxon>
        <taxon>Pseudomonadati</taxon>
        <taxon>Pseudomonadota</taxon>
        <taxon>Alphaproteobacteria</taxon>
        <taxon>Hyphomicrobiales</taxon>
        <taxon>Segnochrobactraceae</taxon>
        <taxon>Pseudoxanthobacter</taxon>
    </lineage>
</organism>
<feature type="domain" description="EAL" evidence="2">
    <location>
        <begin position="423"/>
        <end position="673"/>
    </location>
</feature>
<keyword evidence="6" id="KW-1185">Reference proteome</keyword>
<dbReference type="Proteomes" id="UP000186406">
    <property type="component" value="Unassembled WGS sequence"/>
</dbReference>
<dbReference type="AlphaFoldDB" id="A0A1M7ZJ68"/>
<feature type="transmembrane region" description="Helical" evidence="1">
    <location>
        <begin position="82"/>
        <end position="102"/>
    </location>
</feature>
<dbReference type="PROSITE" id="PS50887">
    <property type="entry name" value="GGDEF"/>
    <property type="match status" value="1"/>
</dbReference>
<dbReference type="PANTHER" id="PTHR44757:SF2">
    <property type="entry name" value="BIOFILM ARCHITECTURE MAINTENANCE PROTEIN MBAA"/>
    <property type="match status" value="1"/>
</dbReference>
<keyword evidence="1" id="KW-0812">Transmembrane</keyword>
<dbReference type="InterPro" id="IPR043128">
    <property type="entry name" value="Rev_trsase/Diguanyl_cyclase"/>
</dbReference>
<feature type="domain" description="MHYT" evidence="4">
    <location>
        <begin position="11"/>
        <end position="198"/>
    </location>
</feature>
<evidence type="ECO:0000259" key="4">
    <source>
        <dbReference type="PROSITE" id="PS50924"/>
    </source>
</evidence>
<dbReference type="InterPro" id="IPR029787">
    <property type="entry name" value="Nucleotide_cyclase"/>
</dbReference>
<reference evidence="5 6" key="1">
    <citation type="submission" date="2016-12" db="EMBL/GenBank/DDBJ databases">
        <authorList>
            <person name="Song W.-J."/>
            <person name="Kurnit D.M."/>
        </authorList>
    </citation>
    <scope>NUCLEOTIDE SEQUENCE [LARGE SCALE GENOMIC DNA]</scope>
    <source>
        <strain evidence="5 6">DSM 19599</strain>
    </source>
</reference>
<dbReference type="InterPro" id="IPR005330">
    <property type="entry name" value="MHYT_dom"/>
</dbReference>
<evidence type="ECO:0000256" key="1">
    <source>
        <dbReference type="PROSITE-ProRule" id="PRU00244"/>
    </source>
</evidence>
<gene>
    <name evidence="5" type="ORF">SAMN02745172_01921</name>
</gene>
<name>A0A1M7ZJ68_9HYPH</name>
<evidence type="ECO:0000313" key="5">
    <source>
        <dbReference type="EMBL" id="SHO64955.1"/>
    </source>
</evidence>
<dbReference type="SMART" id="SM00267">
    <property type="entry name" value="GGDEF"/>
    <property type="match status" value="1"/>
</dbReference>
<dbReference type="SUPFAM" id="SSF55073">
    <property type="entry name" value="Nucleotide cyclase"/>
    <property type="match status" value="1"/>
</dbReference>
<dbReference type="Pfam" id="PF00990">
    <property type="entry name" value="GGDEF"/>
    <property type="match status" value="1"/>
</dbReference>
<dbReference type="CDD" id="cd01948">
    <property type="entry name" value="EAL"/>
    <property type="match status" value="1"/>
</dbReference>
<feature type="domain" description="GGDEF" evidence="3">
    <location>
        <begin position="282"/>
        <end position="414"/>
    </location>
</feature>
<dbReference type="Gene3D" id="3.30.70.270">
    <property type="match status" value="1"/>
</dbReference>
<feature type="transmembrane region" description="Helical" evidence="1">
    <location>
        <begin position="145"/>
        <end position="165"/>
    </location>
</feature>
<evidence type="ECO:0000259" key="2">
    <source>
        <dbReference type="PROSITE" id="PS50883"/>
    </source>
</evidence>
<dbReference type="Pfam" id="PF00563">
    <property type="entry name" value="EAL"/>
    <property type="match status" value="1"/>
</dbReference>
<dbReference type="EMBL" id="FRXO01000003">
    <property type="protein sequence ID" value="SHO64955.1"/>
    <property type="molecule type" value="Genomic_DNA"/>
</dbReference>
<dbReference type="PANTHER" id="PTHR44757">
    <property type="entry name" value="DIGUANYLATE CYCLASE DGCP"/>
    <property type="match status" value="1"/>
</dbReference>
<dbReference type="NCBIfam" id="TIGR00254">
    <property type="entry name" value="GGDEF"/>
    <property type="match status" value="1"/>
</dbReference>
<dbReference type="PROSITE" id="PS50883">
    <property type="entry name" value="EAL"/>
    <property type="match status" value="1"/>
</dbReference>
<protein>
    <submittedName>
        <fullName evidence="5">Diguanylate cyclase/phosphodiesterase</fullName>
    </submittedName>
</protein>
<feature type="transmembrane region" description="Helical" evidence="1">
    <location>
        <begin position="12"/>
        <end position="34"/>
    </location>
</feature>
<dbReference type="PROSITE" id="PS50924">
    <property type="entry name" value="MHYT"/>
    <property type="match status" value="1"/>
</dbReference>
<feature type="transmembrane region" description="Helical" evidence="1">
    <location>
        <begin position="109"/>
        <end position="133"/>
    </location>
</feature>